<dbReference type="VEuPathDB" id="FungiDB:ASPWEDRAFT_127527"/>
<dbReference type="EMBL" id="KV878210">
    <property type="protein sequence ID" value="OJJ38770.1"/>
    <property type="molecule type" value="Genomic_DNA"/>
</dbReference>
<dbReference type="InterPro" id="IPR036425">
    <property type="entry name" value="MoaB/Mog-like_dom_sf"/>
</dbReference>
<proteinExistence type="predicted"/>
<feature type="domain" description="MoaB/Mog" evidence="1">
    <location>
        <begin position="20"/>
        <end position="198"/>
    </location>
</feature>
<dbReference type="GeneID" id="63745076"/>
<protein>
    <recommendedName>
        <fullName evidence="1">MoaB/Mog domain-containing protein</fullName>
    </recommendedName>
</protein>
<accession>A0A1L9RV23</accession>
<dbReference type="CDD" id="cd00885">
    <property type="entry name" value="cinA"/>
    <property type="match status" value="1"/>
</dbReference>
<dbReference type="Proteomes" id="UP000184383">
    <property type="component" value="Unassembled WGS sequence"/>
</dbReference>
<dbReference type="InterPro" id="IPR001453">
    <property type="entry name" value="MoaB/Mog_dom"/>
</dbReference>
<dbReference type="Gene3D" id="3.40.980.10">
    <property type="entry name" value="MoaB/Mog-like domain"/>
    <property type="match status" value="1"/>
</dbReference>
<reference evidence="3" key="1">
    <citation type="journal article" date="2017" name="Genome Biol.">
        <title>Comparative genomics reveals high biological diversity and specific adaptations in the industrially and medically important fungal genus Aspergillus.</title>
        <authorList>
            <person name="de Vries R.P."/>
            <person name="Riley R."/>
            <person name="Wiebenga A."/>
            <person name="Aguilar-Osorio G."/>
            <person name="Amillis S."/>
            <person name="Uchima C.A."/>
            <person name="Anderluh G."/>
            <person name="Asadollahi M."/>
            <person name="Askin M."/>
            <person name="Barry K."/>
            <person name="Battaglia E."/>
            <person name="Bayram O."/>
            <person name="Benocci T."/>
            <person name="Braus-Stromeyer S.A."/>
            <person name="Caldana C."/>
            <person name="Canovas D."/>
            <person name="Cerqueira G.C."/>
            <person name="Chen F."/>
            <person name="Chen W."/>
            <person name="Choi C."/>
            <person name="Clum A."/>
            <person name="Dos Santos R.A."/>
            <person name="Damasio A.R."/>
            <person name="Diallinas G."/>
            <person name="Emri T."/>
            <person name="Fekete E."/>
            <person name="Flipphi M."/>
            <person name="Freyberg S."/>
            <person name="Gallo A."/>
            <person name="Gournas C."/>
            <person name="Habgood R."/>
            <person name="Hainaut M."/>
            <person name="Harispe M.L."/>
            <person name="Henrissat B."/>
            <person name="Hilden K.S."/>
            <person name="Hope R."/>
            <person name="Hossain A."/>
            <person name="Karabika E."/>
            <person name="Karaffa L."/>
            <person name="Karanyi Z."/>
            <person name="Krasevec N."/>
            <person name="Kuo A."/>
            <person name="Kusch H."/>
            <person name="LaButti K."/>
            <person name="Lagendijk E.L."/>
            <person name="Lapidus A."/>
            <person name="Levasseur A."/>
            <person name="Lindquist E."/>
            <person name="Lipzen A."/>
            <person name="Logrieco A.F."/>
            <person name="MacCabe A."/>
            <person name="Maekelae M.R."/>
            <person name="Malavazi I."/>
            <person name="Melin P."/>
            <person name="Meyer V."/>
            <person name="Mielnichuk N."/>
            <person name="Miskei M."/>
            <person name="Molnar A.P."/>
            <person name="Mule G."/>
            <person name="Ngan C.Y."/>
            <person name="Orejas M."/>
            <person name="Orosz E."/>
            <person name="Ouedraogo J.P."/>
            <person name="Overkamp K.M."/>
            <person name="Park H.-S."/>
            <person name="Perrone G."/>
            <person name="Piumi F."/>
            <person name="Punt P.J."/>
            <person name="Ram A.F."/>
            <person name="Ramon A."/>
            <person name="Rauscher S."/>
            <person name="Record E."/>
            <person name="Riano-Pachon D.M."/>
            <person name="Robert V."/>
            <person name="Roehrig J."/>
            <person name="Ruller R."/>
            <person name="Salamov A."/>
            <person name="Salih N.S."/>
            <person name="Samson R.A."/>
            <person name="Sandor E."/>
            <person name="Sanguinetti M."/>
            <person name="Schuetze T."/>
            <person name="Sepcic K."/>
            <person name="Shelest E."/>
            <person name="Sherlock G."/>
            <person name="Sophianopoulou V."/>
            <person name="Squina F.M."/>
            <person name="Sun H."/>
            <person name="Susca A."/>
            <person name="Todd R.B."/>
            <person name="Tsang A."/>
            <person name="Unkles S.E."/>
            <person name="van de Wiele N."/>
            <person name="van Rossen-Uffink D."/>
            <person name="Oliveira J.V."/>
            <person name="Vesth T.C."/>
            <person name="Visser J."/>
            <person name="Yu J.-H."/>
            <person name="Zhou M."/>
            <person name="Andersen M.R."/>
            <person name="Archer D.B."/>
            <person name="Baker S.E."/>
            <person name="Benoit I."/>
            <person name="Brakhage A.A."/>
            <person name="Braus G.H."/>
            <person name="Fischer R."/>
            <person name="Frisvad J.C."/>
            <person name="Goldman G.H."/>
            <person name="Houbraken J."/>
            <person name="Oakley B."/>
            <person name="Pocsi I."/>
            <person name="Scazzocchio C."/>
            <person name="Seiboth B."/>
            <person name="vanKuyk P.A."/>
            <person name="Wortman J."/>
            <person name="Dyer P.S."/>
            <person name="Grigoriev I.V."/>
        </authorList>
    </citation>
    <scope>NUCLEOTIDE SEQUENCE [LARGE SCALE GENOMIC DNA]</scope>
    <source>
        <strain evidence="3">DTO 134E9</strain>
    </source>
</reference>
<name>A0A1L9RV23_ASPWE</name>
<gene>
    <name evidence="2" type="ORF">ASPWEDRAFT_127527</name>
</gene>
<organism evidence="2 3">
    <name type="scientific">Aspergillus wentii DTO 134E9</name>
    <dbReference type="NCBI Taxonomy" id="1073089"/>
    <lineage>
        <taxon>Eukaryota</taxon>
        <taxon>Fungi</taxon>
        <taxon>Dikarya</taxon>
        <taxon>Ascomycota</taxon>
        <taxon>Pezizomycotina</taxon>
        <taxon>Eurotiomycetes</taxon>
        <taxon>Eurotiomycetidae</taxon>
        <taxon>Eurotiales</taxon>
        <taxon>Aspergillaceae</taxon>
        <taxon>Aspergillus</taxon>
        <taxon>Aspergillus subgen. Cremei</taxon>
    </lineage>
</organism>
<dbReference type="SMART" id="SM00852">
    <property type="entry name" value="MoCF_biosynth"/>
    <property type="match status" value="1"/>
</dbReference>
<dbReference type="Pfam" id="PF00994">
    <property type="entry name" value="MoCF_biosynth"/>
    <property type="match status" value="1"/>
</dbReference>
<dbReference type="RefSeq" id="XP_040692446.1">
    <property type="nucleotide sequence ID" value="XM_040829228.1"/>
</dbReference>
<dbReference type="GO" id="GO:0042726">
    <property type="term" value="P:flavin-containing compound metabolic process"/>
    <property type="evidence" value="ECO:0007669"/>
    <property type="project" value="TreeGrafter"/>
</dbReference>
<keyword evidence="3" id="KW-1185">Reference proteome</keyword>
<dbReference type="SUPFAM" id="SSF53218">
    <property type="entry name" value="Molybdenum cofactor biosynthesis proteins"/>
    <property type="match status" value="1"/>
</dbReference>
<evidence type="ECO:0000313" key="3">
    <source>
        <dbReference type="Proteomes" id="UP000184383"/>
    </source>
</evidence>
<dbReference type="STRING" id="1073089.A0A1L9RV23"/>
<dbReference type="OrthoDB" id="448496at2759"/>
<evidence type="ECO:0000313" key="2">
    <source>
        <dbReference type="EMBL" id="OJJ38770.1"/>
    </source>
</evidence>
<evidence type="ECO:0000259" key="1">
    <source>
        <dbReference type="SMART" id="SM00852"/>
    </source>
</evidence>
<dbReference type="PANTHER" id="PTHR47675:SF1">
    <property type="entry name" value="MOLYBDOPTERIN BINDING DOMAIN PROTEIN (AFU_ORTHOLOGUE AFUA_5G11210)"/>
    <property type="match status" value="1"/>
</dbReference>
<dbReference type="GO" id="GO:0047884">
    <property type="term" value="F:FAD diphosphatase activity"/>
    <property type="evidence" value="ECO:0007669"/>
    <property type="project" value="TreeGrafter"/>
</dbReference>
<dbReference type="AlphaFoldDB" id="A0A1L9RV23"/>
<sequence>MATPTSVIAERGVCPIRTAGCLIIGDEVLGGKIADTNSHFMARFCFELGIELMRIEVIRDNEGEIIEAVRRMSNAYDLVVTSGGIGPTHDDITFAAVAKAFDLDLMVHPVALERMKSWLQSLRPDTPVDEESPKFKALLREINIPVDSRRPLEEQAIFNLEDSYSPVPVVNGNIHMLPGVPSWYERLLDGLKPYILPRLDSEAGKIHRVLISTPLPESEVSLFLEGFAKRVEADDIKVGSYERTGYKNNTVTLVGRHLDQLERLVPEVEKGVNGRRVMTEGEDD</sequence>
<dbReference type="PANTHER" id="PTHR47675">
    <property type="entry name" value="MOLYBDOPTERIN BINDING DOMAIN PROTEIN (AFU_ORTHOLOGUE AFUA_5G11210)"/>
    <property type="match status" value="1"/>
</dbReference>